<protein>
    <submittedName>
        <fullName evidence="2">Uncharacterized protein</fullName>
    </submittedName>
</protein>
<evidence type="ECO:0000313" key="3">
    <source>
        <dbReference type="Proteomes" id="UP000600588"/>
    </source>
</evidence>
<accession>A0A8J6Q2U4</accession>
<dbReference type="Proteomes" id="UP000600588">
    <property type="component" value="Unassembled WGS sequence"/>
</dbReference>
<evidence type="ECO:0000313" key="2">
    <source>
        <dbReference type="EMBL" id="MBD0832045.1"/>
    </source>
</evidence>
<comment type="caution">
    <text evidence="2">The sequence shown here is derived from an EMBL/GenBank/DDBJ whole genome shotgun (WGS) entry which is preliminary data.</text>
</comment>
<gene>
    <name evidence="2" type="ORF">ICJ83_07870</name>
</gene>
<feature type="signal peptide" evidence="1">
    <location>
        <begin position="1"/>
        <end position="20"/>
    </location>
</feature>
<name>A0A8J6Q2U4_9FLAO</name>
<keyword evidence="1" id="KW-0732">Signal</keyword>
<dbReference type="RefSeq" id="WP_188229840.1">
    <property type="nucleotide sequence ID" value="NZ_JACVXB010000003.1"/>
</dbReference>
<keyword evidence="3" id="KW-1185">Reference proteome</keyword>
<organism evidence="2 3">
    <name type="scientific">Aestuariibaculum sediminum</name>
    <dbReference type="NCBI Taxonomy" id="2770637"/>
    <lineage>
        <taxon>Bacteria</taxon>
        <taxon>Pseudomonadati</taxon>
        <taxon>Bacteroidota</taxon>
        <taxon>Flavobacteriia</taxon>
        <taxon>Flavobacteriales</taxon>
        <taxon>Flavobacteriaceae</taxon>
    </lineage>
</organism>
<proteinExistence type="predicted"/>
<dbReference type="AlphaFoldDB" id="A0A8J6Q2U4"/>
<evidence type="ECO:0000256" key="1">
    <source>
        <dbReference type="SAM" id="SignalP"/>
    </source>
</evidence>
<dbReference type="EMBL" id="JACVXB010000003">
    <property type="protein sequence ID" value="MBD0832045.1"/>
    <property type="molecule type" value="Genomic_DNA"/>
</dbReference>
<reference evidence="2 3" key="1">
    <citation type="submission" date="2020-09" db="EMBL/GenBank/DDBJ databases">
        <title>TT11 complete genome.</title>
        <authorList>
            <person name="Wu Z."/>
        </authorList>
    </citation>
    <scope>NUCLEOTIDE SEQUENCE [LARGE SCALE GENOMIC DNA]</scope>
    <source>
        <strain evidence="2 3">TT11</strain>
    </source>
</reference>
<feature type="chain" id="PRO_5035206640" evidence="1">
    <location>
        <begin position="21"/>
        <end position="101"/>
    </location>
</feature>
<sequence>MKTNIYILIVFLFSVSIASAQNTSKVNNEDTIVKVSEVSREVVTSNKKVTNNSNMVELIDSSEVKEAIAQSTSDIRKYYNKIRNVDNLSLLFPKINKVIKA</sequence>